<dbReference type="Gene3D" id="3.40.50.300">
    <property type="entry name" value="P-loop containing nucleotide triphosphate hydrolases"/>
    <property type="match status" value="1"/>
</dbReference>
<dbReference type="Proteomes" id="UP001153069">
    <property type="component" value="Unassembled WGS sequence"/>
</dbReference>
<protein>
    <submittedName>
        <fullName evidence="1">Uncharacterized protein</fullName>
    </submittedName>
</protein>
<reference evidence="1" key="1">
    <citation type="submission" date="2020-06" db="EMBL/GenBank/DDBJ databases">
        <authorList>
            <consortium name="Plant Systems Biology data submission"/>
        </authorList>
    </citation>
    <scope>NUCLEOTIDE SEQUENCE</scope>
    <source>
        <strain evidence="1">D6</strain>
    </source>
</reference>
<dbReference type="AlphaFoldDB" id="A0A9N8DNY0"/>
<sequence>MTTTTSEAVFLWISGQSGAGKTTLGTNLSDHYGFVHFDGDVFYQGGDPIADAGIYKQHTDRPEELKQKWSLVSENFGALFTGALVPVEDWADSMECLVQAVAQAVSKQPNPIRFAVSFAVYPRSVRQWIEERLLSLTGKQIQFVVLYDAEKAAPRRKLEQTKEVAKSQGKSLEEFWKSHGKPDGSEEAVLRELSMVQRGFEPGVEEQGEMAIRIVAAHDTNTVLDSVVQRLGLKKKQSS</sequence>
<accession>A0A9N8DNY0</accession>
<dbReference type="InterPro" id="IPR027417">
    <property type="entry name" value="P-loop_NTPase"/>
</dbReference>
<dbReference type="SUPFAM" id="SSF52540">
    <property type="entry name" value="P-loop containing nucleoside triphosphate hydrolases"/>
    <property type="match status" value="1"/>
</dbReference>
<keyword evidence="2" id="KW-1185">Reference proteome</keyword>
<proteinExistence type="predicted"/>
<name>A0A9N8DNY0_9STRA</name>
<organism evidence="1 2">
    <name type="scientific">Seminavis robusta</name>
    <dbReference type="NCBI Taxonomy" id="568900"/>
    <lineage>
        <taxon>Eukaryota</taxon>
        <taxon>Sar</taxon>
        <taxon>Stramenopiles</taxon>
        <taxon>Ochrophyta</taxon>
        <taxon>Bacillariophyta</taxon>
        <taxon>Bacillariophyceae</taxon>
        <taxon>Bacillariophycidae</taxon>
        <taxon>Naviculales</taxon>
        <taxon>Naviculaceae</taxon>
        <taxon>Seminavis</taxon>
    </lineage>
</organism>
<evidence type="ECO:0000313" key="1">
    <source>
        <dbReference type="EMBL" id="CAB9504050.1"/>
    </source>
</evidence>
<evidence type="ECO:0000313" key="2">
    <source>
        <dbReference type="Proteomes" id="UP001153069"/>
    </source>
</evidence>
<dbReference type="EMBL" id="CAICTM010000183">
    <property type="protein sequence ID" value="CAB9504050.1"/>
    <property type="molecule type" value="Genomic_DNA"/>
</dbReference>
<gene>
    <name evidence="1" type="ORF">SEMRO_184_G079970.2</name>
</gene>
<comment type="caution">
    <text evidence="1">The sequence shown here is derived from an EMBL/GenBank/DDBJ whole genome shotgun (WGS) entry which is preliminary data.</text>
</comment>